<keyword evidence="5 8" id="KW-0067">ATP-binding</keyword>
<evidence type="ECO:0000256" key="1">
    <source>
        <dbReference type="ARBA" id="ARBA00009427"/>
    </source>
</evidence>
<dbReference type="InterPro" id="IPR003136">
    <property type="entry name" value="Cytidylate_kin"/>
</dbReference>
<evidence type="ECO:0000259" key="9">
    <source>
        <dbReference type="Pfam" id="PF02224"/>
    </source>
</evidence>
<dbReference type="EMBL" id="CP026538">
    <property type="protein sequence ID" value="QAZ66268.1"/>
    <property type="molecule type" value="Genomic_DNA"/>
</dbReference>
<keyword evidence="4 8" id="KW-0418">Kinase</keyword>
<evidence type="ECO:0000256" key="8">
    <source>
        <dbReference type="HAMAP-Rule" id="MF_00238"/>
    </source>
</evidence>
<dbReference type="KEGG" id="dcb:C3Y92_03025"/>
<evidence type="ECO:0000256" key="4">
    <source>
        <dbReference type="ARBA" id="ARBA00022777"/>
    </source>
</evidence>
<keyword evidence="2 8" id="KW-0808">Transferase</keyword>
<dbReference type="Proteomes" id="UP000293296">
    <property type="component" value="Chromosome"/>
</dbReference>
<dbReference type="OrthoDB" id="9807434at2"/>
<dbReference type="GO" id="GO:0005737">
    <property type="term" value="C:cytoplasm"/>
    <property type="evidence" value="ECO:0007669"/>
    <property type="project" value="UniProtKB-SubCell"/>
</dbReference>
<keyword evidence="8" id="KW-0963">Cytoplasm</keyword>
<evidence type="ECO:0000256" key="7">
    <source>
        <dbReference type="ARBA" id="ARBA00048478"/>
    </source>
</evidence>
<accession>A0A4P6HME4</accession>
<dbReference type="RefSeq" id="WP_129349382.1">
    <property type="nucleotide sequence ID" value="NZ_CP026538.1"/>
</dbReference>
<gene>
    <name evidence="8 10" type="primary">cmk</name>
    <name evidence="10" type="ORF">C3Y92_03025</name>
</gene>
<evidence type="ECO:0000256" key="3">
    <source>
        <dbReference type="ARBA" id="ARBA00022741"/>
    </source>
</evidence>
<protein>
    <recommendedName>
        <fullName evidence="8">Cytidylate kinase</fullName>
        <shortName evidence="8">CK</shortName>
        <ecNumber evidence="8">2.7.4.25</ecNumber>
    </recommendedName>
    <alternativeName>
        <fullName evidence="8">Cytidine monophosphate kinase</fullName>
        <shortName evidence="8">CMP kinase</shortName>
    </alternativeName>
</protein>
<sequence>MNTADHAAARRIITIDGPAGAGKTSVSRRAAGALGLPYLDTGAMFRALALRLGPGGHELPERAIEGALGAMAFDLAGCGADTQLLIDGAPLPEAARTETVGAMASKLAALPVVRAGLRAVQQSLGRRADLLAEGRDMGTAVFPQAACKIFLDAAAEVRAARRVRQLEALGAPADYGEILAAIEARDHQDRTRAESPLAAAADAVVIDTSGLTEDEVLAAVTAAARAVAP</sequence>
<evidence type="ECO:0000256" key="6">
    <source>
        <dbReference type="ARBA" id="ARBA00047615"/>
    </source>
</evidence>
<dbReference type="AlphaFoldDB" id="A0A4P6HME4"/>
<evidence type="ECO:0000313" key="10">
    <source>
        <dbReference type="EMBL" id="QAZ66268.1"/>
    </source>
</evidence>
<dbReference type="EC" id="2.7.4.25" evidence="8"/>
<evidence type="ECO:0000256" key="2">
    <source>
        <dbReference type="ARBA" id="ARBA00022679"/>
    </source>
</evidence>
<comment type="catalytic activity">
    <reaction evidence="6 8">
        <text>dCMP + ATP = dCDP + ADP</text>
        <dbReference type="Rhea" id="RHEA:25094"/>
        <dbReference type="ChEBI" id="CHEBI:30616"/>
        <dbReference type="ChEBI" id="CHEBI:57566"/>
        <dbReference type="ChEBI" id="CHEBI:58593"/>
        <dbReference type="ChEBI" id="CHEBI:456216"/>
        <dbReference type="EC" id="2.7.4.25"/>
    </reaction>
</comment>
<comment type="similarity">
    <text evidence="1 8">Belongs to the cytidylate kinase family. Type 1 subfamily.</text>
</comment>
<dbReference type="GO" id="GO:0006220">
    <property type="term" value="P:pyrimidine nucleotide metabolic process"/>
    <property type="evidence" value="ECO:0007669"/>
    <property type="project" value="UniProtKB-UniRule"/>
</dbReference>
<dbReference type="GO" id="GO:0005524">
    <property type="term" value="F:ATP binding"/>
    <property type="evidence" value="ECO:0007669"/>
    <property type="project" value="UniProtKB-UniRule"/>
</dbReference>
<name>A0A4P6HME4_9BACT</name>
<comment type="catalytic activity">
    <reaction evidence="7 8">
        <text>CMP + ATP = CDP + ADP</text>
        <dbReference type="Rhea" id="RHEA:11600"/>
        <dbReference type="ChEBI" id="CHEBI:30616"/>
        <dbReference type="ChEBI" id="CHEBI:58069"/>
        <dbReference type="ChEBI" id="CHEBI:60377"/>
        <dbReference type="ChEBI" id="CHEBI:456216"/>
        <dbReference type="EC" id="2.7.4.25"/>
    </reaction>
</comment>
<dbReference type="Gene3D" id="3.40.50.300">
    <property type="entry name" value="P-loop containing nucleotide triphosphate hydrolases"/>
    <property type="match status" value="1"/>
</dbReference>
<dbReference type="CDD" id="cd02020">
    <property type="entry name" value="CMPK"/>
    <property type="match status" value="1"/>
</dbReference>
<feature type="domain" description="Cytidylate kinase" evidence="9">
    <location>
        <begin position="13"/>
        <end position="224"/>
    </location>
</feature>
<evidence type="ECO:0000313" key="11">
    <source>
        <dbReference type="Proteomes" id="UP000293296"/>
    </source>
</evidence>
<comment type="subcellular location">
    <subcellularLocation>
        <location evidence="8">Cytoplasm</location>
    </subcellularLocation>
</comment>
<feature type="binding site" evidence="8">
    <location>
        <begin position="17"/>
        <end position="25"/>
    </location>
    <ligand>
        <name>ATP</name>
        <dbReference type="ChEBI" id="CHEBI:30616"/>
    </ligand>
</feature>
<proteinExistence type="inferred from homology"/>
<keyword evidence="11" id="KW-1185">Reference proteome</keyword>
<dbReference type="Pfam" id="PF02224">
    <property type="entry name" value="Cytidylate_kin"/>
    <property type="match status" value="1"/>
</dbReference>
<organism evidence="10 11">
    <name type="scientific">Solidesulfovibrio carbinolicus</name>
    <dbReference type="NCBI Taxonomy" id="296842"/>
    <lineage>
        <taxon>Bacteria</taxon>
        <taxon>Pseudomonadati</taxon>
        <taxon>Thermodesulfobacteriota</taxon>
        <taxon>Desulfovibrionia</taxon>
        <taxon>Desulfovibrionales</taxon>
        <taxon>Desulfovibrionaceae</taxon>
        <taxon>Solidesulfovibrio</taxon>
    </lineage>
</organism>
<dbReference type="NCBIfam" id="TIGR00017">
    <property type="entry name" value="cmk"/>
    <property type="match status" value="1"/>
</dbReference>
<dbReference type="InterPro" id="IPR027417">
    <property type="entry name" value="P-loop_NTPase"/>
</dbReference>
<evidence type="ECO:0000256" key="5">
    <source>
        <dbReference type="ARBA" id="ARBA00022840"/>
    </source>
</evidence>
<dbReference type="InterPro" id="IPR011994">
    <property type="entry name" value="Cytidylate_kinase_dom"/>
</dbReference>
<keyword evidence="3 8" id="KW-0547">Nucleotide-binding</keyword>
<dbReference type="GO" id="GO:0036431">
    <property type="term" value="F:dCMP kinase activity"/>
    <property type="evidence" value="ECO:0007669"/>
    <property type="project" value="InterPro"/>
</dbReference>
<dbReference type="SUPFAM" id="SSF52540">
    <property type="entry name" value="P-loop containing nucleoside triphosphate hydrolases"/>
    <property type="match status" value="1"/>
</dbReference>
<reference evidence="10 11" key="1">
    <citation type="submission" date="2018-02" db="EMBL/GenBank/DDBJ databases">
        <title>Genome sequence of Desulfovibrio carbinolicus DSM 3852.</title>
        <authorList>
            <person name="Wilbanks E."/>
            <person name="Skennerton C.T."/>
            <person name="Orphan V.J."/>
        </authorList>
    </citation>
    <scope>NUCLEOTIDE SEQUENCE [LARGE SCALE GENOMIC DNA]</scope>
    <source>
        <strain evidence="10 11">DSM 3852</strain>
    </source>
</reference>
<dbReference type="HAMAP" id="MF_00238">
    <property type="entry name" value="Cytidyl_kinase_type1"/>
    <property type="match status" value="1"/>
</dbReference>
<dbReference type="GO" id="GO:0036430">
    <property type="term" value="F:CMP kinase activity"/>
    <property type="evidence" value="ECO:0007669"/>
    <property type="project" value="RHEA"/>
</dbReference>